<dbReference type="EMBL" id="DF845499">
    <property type="protein sequence ID" value="GAT49431.1"/>
    <property type="molecule type" value="Genomic_DNA"/>
</dbReference>
<feature type="compositionally biased region" description="Acidic residues" evidence="1">
    <location>
        <begin position="1"/>
        <end position="12"/>
    </location>
</feature>
<evidence type="ECO:0000313" key="2">
    <source>
        <dbReference type="EMBL" id="GAT49431.1"/>
    </source>
</evidence>
<feature type="compositionally biased region" description="Basic residues" evidence="1">
    <location>
        <begin position="33"/>
        <end position="45"/>
    </location>
</feature>
<evidence type="ECO:0008006" key="4">
    <source>
        <dbReference type="Google" id="ProtNLM"/>
    </source>
</evidence>
<protein>
    <recommendedName>
        <fullName evidence="4">Ribosome biogenesis protein SLX9</fullName>
    </recommendedName>
</protein>
<proteinExistence type="predicted"/>
<reference evidence="2" key="1">
    <citation type="submission" date="2014-09" db="EMBL/GenBank/DDBJ databases">
        <title>Genome sequence of the luminous mushroom Mycena chlorophos for searching fungal bioluminescence genes.</title>
        <authorList>
            <person name="Tanaka Y."/>
            <person name="Kasuga D."/>
            <person name="Oba Y."/>
            <person name="Hase S."/>
            <person name="Sato K."/>
            <person name="Oba Y."/>
            <person name="Sakakibara Y."/>
        </authorList>
    </citation>
    <scope>NUCLEOTIDE SEQUENCE</scope>
</reference>
<evidence type="ECO:0000256" key="1">
    <source>
        <dbReference type="SAM" id="MobiDB-lite"/>
    </source>
</evidence>
<sequence>MSFASGDDDDDDLRSPLQSSALTNALATDSLRSKPKLTKAQRKALKSGASVGPARKNGETDFVGRRKEIFDAHLQNSLPAAATVSAAASSIMRAEGTSLLSAYMVEMISKEFCASRM</sequence>
<evidence type="ECO:0000313" key="3">
    <source>
        <dbReference type="Proteomes" id="UP000815677"/>
    </source>
</evidence>
<keyword evidence="3" id="KW-1185">Reference proteome</keyword>
<organism evidence="2 3">
    <name type="scientific">Mycena chlorophos</name>
    <name type="common">Agaric fungus</name>
    <name type="synonym">Agaricus chlorophos</name>
    <dbReference type="NCBI Taxonomy" id="658473"/>
    <lineage>
        <taxon>Eukaryota</taxon>
        <taxon>Fungi</taxon>
        <taxon>Dikarya</taxon>
        <taxon>Basidiomycota</taxon>
        <taxon>Agaricomycotina</taxon>
        <taxon>Agaricomycetes</taxon>
        <taxon>Agaricomycetidae</taxon>
        <taxon>Agaricales</taxon>
        <taxon>Marasmiineae</taxon>
        <taxon>Mycenaceae</taxon>
        <taxon>Mycena</taxon>
    </lineage>
</organism>
<feature type="compositionally biased region" description="Polar residues" evidence="1">
    <location>
        <begin position="16"/>
        <end position="27"/>
    </location>
</feature>
<accession>A0ABQ0LE60</accession>
<dbReference type="Proteomes" id="UP000815677">
    <property type="component" value="Unassembled WGS sequence"/>
</dbReference>
<feature type="region of interest" description="Disordered" evidence="1">
    <location>
        <begin position="1"/>
        <end position="62"/>
    </location>
</feature>
<gene>
    <name evidence="2" type="ORF">MCHLO_06745</name>
</gene>
<name>A0ABQ0LE60_MYCCL</name>